<protein>
    <submittedName>
        <fullName evidence="2">Protein ABHD18</fullName>
    </submittedName>
</protein>
<name>A0A2J7PXD1_9NEOP</name>
<dbReference type="FunCoup" id="A0A2J7PXD1">
    <property type="interactions" value="141"/>
</dbReference>
<feature type="region of interest" description="Disordered" evidence="1">
    <location>
        <begin position="369"/>
        <end position="398"/>
    </location>
</feature>
<dbReference type="Pfam" id="PF09752">
    <property type="entry name" value="ABHD18"/>
    <property type="match status" value="1"/>
</dbReference>
<reference evidence="2 3" key="1">
    <citation type="submission" date="2017-12" db="EMBL/GenBank/DDBJ databases">
        <title>Hemimetabolous genomes reveal molecular basis of termite eusociality.</title>
        <authorList>
            <person name="Harrison M.C."/>
            <person name="Jongepier E."/>
            <person name="Robertson H.M."/>
            <person name="Arning N."/>
            <person name="Bitard-Feildel T."/>
            <person name="Chao H."/>
            <person name="Childers C.P."/>
            <person name="Dinh H."/>
            <person name="Doddapaneni H."/>
            <person name="Dugan S."/>
            <person name="Gowin J."/>
            <person name="Greiner C."/>
            <person name="Han Y."/>
            <person name="Hu H."/>
            <person name="Hughes D.S.T."/>
            <person name="Huylmans A.-K."/>
            <person name="Kemena C."/>
            <person name="Kremer L.P.M."/>
            <person name="Lee S.L."/>
            <person name="Lopez-Ezquerra A."/>
            <person name="Mallet L."/>
            <person name="Monroy-Kuhn J.M."/>
            <person name="Moser A."/>
            <person name="Murali S.C."/>
            <person name="Muzny D.M."/>
            <person name="Otani S."/>
            <person name="Piulachs M.-D."/>
            <person name="Poelchau M."/>
            <person name="Qu J."/>
            <person name="Schaub F."/>
            <person name="Wada-Katsumata A."/>
            <person name="Worley K.C."/>
            <person name="Xie Q."/>
            <person name="Ylla G."/>
            <person name="Poulsen M."/>
            <person name="Gibbs R.A."/>
            <person name="Schal C."/>
            <person name="Richards S."/>
            <person name="Belles X."/>
            <person name="Korb J."/>
            <person name="Bornberg-Bauer E."/>
        </authorList>
    </citation>
    <scope>NUCLEOTIDE SEQUENCE [LARGE SCALE GENOMIC DNA]</scope>
    <source>
        <tissue evidence="2">Whole body</tissue>
    </source>
</reference>
<evidence type="ECO:0000313" key="3">
    <source>
        <dbReference type="Proteomes" id="UP000235965"/>
    </source>
</evidence>
<dbReference type="EMBL" id="NEVH01020859">
    <property type="protein sequence ID" value="PNF20986.1"/>
    <property type="molecule type" value="Genomic_DNA"/>
</dbReference>
<dbReference type="AlphaFoldDB" id="A0A2J7PXD1"/>
<gene>
    <name evidence="2" type="primary">Abhd18_1</name>
    <name evidence="2" type="ORF">B7P43_G09495</name>
</gene>
<sequence>MSYRTLFVRAGLGKFRYFTVDNFYTFRKKNTSKFGSCTCQKRVTSTNSAIRSVRVGTKIRMSGGSRLDHVYRSMLMTKFFTKGWGKPENLKRLFLFKEKMTNREACYSLVPSDYPVTISKEENYSDCRIMEGHFLSPFVTHLPGIVPVESETAYFQIVLPKKWNSNHYKPICLHLAGTGDHGFWRRRQMMAKPLLKGGIASIILENPFYGLRKPKDQIRSSLHNVSDILVMGGCLILESLVLFHWCESNGLGPLGVTGMSMGGHMASLAATNWPKPIVLVPCLSWSSATPVFTQGVMSHSINWDLLCSQYFAEDVYREEITKLVRVDKDAFRAGQYFAKHFPQSMDHIHRLSREEHELSKQKEFCRASQLNPKSVTTEGHSDNSNFNQQTNESSPSNCQAVISSCNASGASNYEVYNPSSNRTLRSKLEVLAAESKLGTANLMTSALKGSDLINTSNNVDHPDININLSVPDQASEVTKTKGSTLESPLIKQKLLDLSILTQLSESKSRVLGFRNRDLEHKSSLSGASVERIDKLKENVKESVSRWREGEALLFMHGIMDECTNLQNFSVPVDTSLIIAICARNDAYVPREGCADLTDIWPEAEVRILDAGHISAYLLHKHAFREAIIESFQRLKRKYIDTSPEKQMN</sequence>
<dbReference type="InterPro" id="IPR019149">
    <property type="entry name" value="ABHD18"/>
</dbReference>
<proteinExistence type="predicted"/>
<dbReference type="SUPFAM" id="SSF53474">
    <property type="entry name" value="alpha/beta-Hydrolases"/>
    <property type="match status" value="1"/>
</dbReference>
<organism evidence="2 3">
    <name type="scientific">Cryptotermes secundus</name>
    <dbReference type="NCBI Taxonomy" id="105785"/>
    <lineage>
        <taxon>Eukaryota</taxon>
        <taxon>Metazoa</taxon>
        <taxon>Ecdysozoa</taxon>
        <taxon>Arthropoda</taxon>
        <taxon>Hexapoda</taxon>
        <taxon>Insecta</taxon>
        <taxon>Pterygota</taxon>
        <taxon>Neoptera</taxon>
        <taxon>Polyneoptera</taxon>
        <taxon>Dictyoptera</taxon>
        <taxon>Blattodea</taxon>
        <taxon>Blattoidea</taxon>
        <taxon>Termitoidae</taxon>
        <taxon>Kalotermitidae</taxon>
        <taxon>Cryptotermitinae</taxon>
        <taxon>Cryptotermes</taxon>
    </lineage>
</organism>
<comment type="caution">
    <text evidence="2">The sequence shown here is derived from an EMBL/GenBank/DDBJ whole genome shotgun (WGS) entry which is preliminary data.</text>
</comment>
<evidence type="ECO:0000313" key="2">
    <source>
        <dbReference type="EMBL" id="PNF20986.1"/>
    </source>
</evidence>
<dbReference type="OrthoDB" id="9987145at2759"/>
<accession>A0A2J7PXD1</accession>
<dbReference type="STRING" id="105785.A0A2J7PXD1"/>
<dbReference type="InterPro" id="IPR029058">
    <property type="entry name" value="AB_hydrolase_fold"/>
</dbReference>
<dbReference type="InParanoid" id="A0A2J7PXD1"/>
<dbReference type="PANTHER" id="PTHR13617:SF14">
    <property type="entry name" value="PROTEIN ABHD18"/>
    <property type="match status" value="1"/>
</dbReference>
<keyword evidence="3" id="KW-1185">Reference proteome</keyword>
<dbReference type="Gene3D" id="3.40.50.1820">
    <property type="entry name" value="alpha/beta hydrolase"/>
    <property type="match status" value="1"/>
</dbReference>
<dbReference type="PANTHER" id="PTHR13617">
    <property type="entry name" value="PROTEIN ABHD18"/>
    <property type="match status" value="1"/>
</dbReference>
<dbReference type="Proteomes" id="UP000235965">
    <property type="component" value="Unassembled WGS sequence"/>
</dbReference>
<evidence type="ECO:0000256" key="1">
    <source>
        <dbReference type="SAM" id="MobiDB-lite"/>
    </source>
</evidence>